<evidence type="ECO:0000313" key="1">
    <source>
        <dbReference type="EMBL" id="KAL0475793.1"/>
    </source>
</evidence>
<dbReference type="EMBL" id="JAVLET010000001">
    <property type="protein sequence ID" value="KAL0475793.1"/>
    <property type="molecule type" value="Genomic_DNA"/>
</dbReference>
<accession>A0ABR3DSZ8</accession>
<organism evidence="1 2">
    <name type="scientific">Neurospora intermedia</name>
    <dbReference type="NCBI Taxonomy" id="5142"/>
    <lineage>
        <taxon>Eukaryota</taxon>
        <taxon>Fungi</taxon>
        <taxon>Dikarya</taxon>
        <taxon>Ascomycota</taxon>
        <taxon>Pezizomycotina</taxon>
        <taxon>Sordariomycetes</taxon>
        <taxon>Sordariomycetidae</taxon>
        <taxon>Sordariales</taxon>
        <taxon>Sordariaceae</taxon>
        <taxon>Neurospora</taxon>
    </lineage>
</organism>
<comment type="caution">
    <text evidence="1">The sequence shown here is derived from an EMBL/GenBank/DDBJ whole genome shotgun (WGS) entry which is preliminary data.</text>
</comment>
<keyword evidence="2" id="KW-1185">Reference proteome</keyword>
<evidence type="ECO:0000313" key="2">
    <source>
        <dbReference type="Proteomes" id="UP001451303"/>
    </source>
</evidence>
<name>A0ABR3DSZ8_NEUIN</name>
<protein>
    <submittedName>
        <fullName evidence="1">Uncharacterized protein</fullName>
    </submittedName>
</protein>
<dbReference type="Proteomes" id="UP001451303">
    <property type="component" value="Unassembled WGS sequence"/>
</dbReference>
<reference evidence="1 2" key="1">
    <citation type="submission" date="2023-09" db="EMBL/GenBank/DDBJ databases">
        <title>Multi-omics analysis of a traditional fermented food reveals byproduct-associated fungal strains for waste-to-food upcycling.</title>
        <authorList>
            <consortium name="Lawrence Berkeley National Laboratory"/>
            <person name="Rekdal V.M."/>
            <person name="Villalobos-Escobedo J.M."/>
            <person name="Rodriguez-Valeron N."/>
            <person name="Garcia M.O."/>
            <person name="Vasquez D.P."/>
            <person name="Damayanti I."/>
            <person name="Sorensen P.M."/>
            <person name="Baidoo E.E."/>
            <person name="De Carvalho A.C."/>
            <person name="Riley R."/>
            <person name="Lipzen A."/>
            <person name="He G."/>
            <person name="Yan M."/>
            <person name="Haridas S."/>
            <person name="Daum C."/>
            <person name="Yoshinaga Y."/>
            <person name="Ng V."/>
            <person name="Grigoriev I.V."/>
            <person name="Munk R."/>
            <person name="Nuraida L."/>
            <person name="Wijaya C.H."/>
            <person name="Morales P.-C."/>
            <person name="Keasling J.D."/>
        </authorList>
    </citation>
    <scope>NUCLEOTIDE SEQUENCE [LARGE SCALE GENOMIC DNA]</scope>
    <source>
        <strain evidence="1 2">FGSC 2613</strain>
    </source>
</reference>
<proteinExistence type="predicted"/>
<gene>
    <name evidence="1" type="ORF">QR685DRAFT_59933</name>
</gene>
<sequence length="93" mass="10613">MSLTARGVDLPIIDGTFLTSRFFSLKRVALSNLLPSGCPRKEVAMGVCCLDNPRQHDKTTWRQLTAVYPSRTDLAYPARYHVRSRSVNSKRWM</sequence>